<gene>
    <name evidence="1" type="ORF">MLD38_007609</name>
</gene>
<keyword evidence="2" id="KW-1185">Reference proteome</keyword>
<organism evidence="1 2">
    <name type="scientific">Melastoma candidum</name>
    <dbReference type="NCBI Taxonomy" id="119954"/>
    <lineage>
        <taxon>Eukaryota</taxon>
        <taxon>Viridiplantae</taxon>
        <taxon>Streptophyta</taxon>
        <taxon>Embryophyta</taxon>
        <taxon>Tracheophyta</taxon>
        <taxon>Spermatophyta</taxon>
        <taxon>Magnoliopsida</taxon>
        <taxon>eudicotyledons</taxon>
        <taxon>Gunneridae</taxon>
        <taxon>Pentapetalae</taxon>
        <taxon>rosids</taxon>
        <taxon>malvids</taxon>
        <taxon>Myrtales</taxon>
        <taxon>Melastomataceae</taxon>
        <taxon>Melastomatoideae</taxon>
        <taxon>Melastomateae</taxon>
        <taxon>Melastoma</taxon>
    </lineage>
</organism>
<dbReference type="EMBL" id="CM042882">
    <property type="protein sequence ID" value="KAI4381544.1"/>
    <property type="molecule type" value="Genomic_DNA"/>
</dbReference>
<protein>
    <submittedName>
        <fullName evidence="1">Uncharacterized protein</fullName>
    </submittedName>
</protein>
<proteinExistence type="predicted"/>
<evidence type="ECO:0000313" key="1">
    <source>
        <dbReference type="EMBL" id="KAI4381544.1"/>
    </source>
</evidence>
<evidence type="ECO:0000313" key="2">
    <source>
        <dbReference type="Proteomes" id="UP001057402"/>
    </source>
</evidence>
<dbReference type="Proteomes" id="UP001057402">
    <property type="component" value="Chromosome 3"/>
</dbReference>
<reference evidence="2" key="1">
    <citation type="journal article" date="2023" name="Front. Plant Sci.">
        <title>Chromosomal-level genome assembly of Melastoma candidum provides insights into trichome evolution.</title>
        <authorList>
            <person name="Zhong Y."/>
            <person name="Wu W."/>
            <person name="Sun C."/>
            <person name="Zou P."/>
            <person name="Liu Y."/>
            <person name="Dai S."/>
            <person name="Zhou R."/>
        </authorList>
    </citation>
    <scope>NUCLEOTIDE SEQUENCE [LARGE SCALE GENOMIC DNA]</scope>
</reference>
<accession>A0ACB9RVE0</accession>
<name>A0ACB9RVE0_9MYRT</name>
<sequence>MSVIAAASARWRNVAAPCVGVLRGVISGKDGEGRRERRRHSGAAAAAAAVNEVGGPDMWGLKDYLDYRRSLYGGVLTHKALMVDAVGTLVVPSQPMAQIYREIGEKYGVEYSEDEILNRYRRAYEQPWGRSRLRYVNDGRPFWKFIVSSSTGCSDSQYFEELYDYYMTEKAWHLCDPEAEKVFAALRKAGVKLAVVSNFDTRLRTVLRALNCDHWFDAVAVSAEVEAEKPNPTIFLKACELLGVNPEDAVHVGDDRRNDIWGARDAGCDAWLWGSDVCSFKEVADRIGIRATKISGWAGDSFLDSSYVSETNPVQDDFNQDEDDKSTSVHVPEVNALRGRRPEHYEEGVGEQDQECCSRKTKLEGEKASAERELELLQGQKLLLERAINRRESLACGRCDSSTIDLKRPKGHAPVDQTMQ</sequence>
<comment type="caution">
    <text evidence="1">The sequence shown here is derived from an EMBL/GenBank/DDBJ whole genome shotgun (WGS) entry which is preliminary data.</text>
</comment>